<organism evidence="1 2">
    <name type="scientific">Kitasatospora herbaricolor</name>
    <dbReference type="NCBI Taxonomy" id="68217"/>
    <lineage>
        <taxon>Bacteria</taxon>
        <taxon>Bacillati</taxon>
        <taxon>Actinomycetota</taxon>
        <taxon>Actinomycetes</taxon>
        <taxon>Kitasatosporales</taxon>
        <taxon>Streptomycetaceae</taxon>
        <taxon>Kitasatospora</taxon>
    </lineage>
</organism>
<gene>
    <name evidence="1" type="ORF">OG469_39085</name>
</gene>
<accession>A0ABZ1WJZ3</accession>
<name>A0ABZ1WJZ3_9ACTN</name>
<reference evidence="1 2" key="1">
    <citation type="submission" date="2022-10" db="EMBL/GenBank/DDBJ databases">
        <title>The complete genomes of actinobacterial strains from the NBC collection.</title>
        <authorList>
            <person name="Joergensen T.S."/>
            <person name="Alvarez Arevalo M."/>
            <person name="Sterndorff E.B."/>
            <person name="Faurdal D."/>
            <person name="Vuksanovic O."/>
            <person name="Mourched A.-S."/>
            <person name="Charusanti P."/>
            <person name="Shaw S."/>
            <person name="Blin K."/>
            <person name="Weber T."/>
        </authorList>
    </citation>
    <scope>NUCLEOTIDE SEQUENCE [LARGE SCALE GENOMIC DNA]</scope>
    <source>
        <strain evidence="1 2">NBC_01247</strain>
    </source>
</reference>
<dbReference type="EMBL" id="CP108482">
    <property type="protein sequence ID" value="WUS60974.1"/>
    <property type="molecule type" value="Genomic_DNA"/>
</dbReference>
<sequence>MGKVTTGRWFADVTSETSLSDQDQWRVLHGLDRVVGIEKIEEAPAEFLLNSVDSFIRDGDRICIEGVCSELVPPRG</sequence>
<dbReference type="RefSeq" id="WP_329611633.1">
    <property type="nucleotide sequence ID" value="NZ_CP108482.1"/>
</dbReference>
<evidence type="ECO:0000313" key="1">
    <source>
        <dbReference type="EMBL" id="WUS60974.1"/>
    </source>
</evidence>
<keyword evidence="2" id="KW-1185">Reference proteome</keyword>
<dbReference type="Proteomes" id="UP001432014">
    <property type="component" value="Chromosome"/>
</dbReference>
<protein>
    <submittedName>
        <fullName evidence="1">Uncharacterized protein</fullName>
    </submittedName>
</protein>
<proteinExistence type="predicted"/>
<evidence type="ECO:0000313" key="2">
    <source>
        <dbReference type="Proteomes" id="UP001432014"/>
    </source>
</evidence>